<dbReference type="GO" id="GO:0005829">
    <property type="term" value="C:cytosol"/>
    <property type="evidence" value="ECO:0007669"/>
    <property type="project" value="TreeGrafter"/>
</dbReference>
<dbReference type="GO" id="GO:0006545">
    <property type="term" value="P:glycine biosynthetic process"/>
    <property type="evidence" value="ECO:0007669"/>
    <property type="project" value="TreeGrafter"/>
</dbReference>
<dbReference type="Pfam" id="PF01212">
    <property type="entry name" value="Beta_elim_lyase"/>
    <property type="match status" value="1"/>
</dbReference>
<comment type="similarity">
    <text evidence="2">Belongs to the threonine aldolase family.</text>
</comment>
<evidence type="ECO:0000256" key="3">
    <source>
        <dbReference type="ARBA" id="ARBA00022898"/>
    </source>
</evidence>
<dbReference type="Gene3D" id="3.40.640.10">
    <property type="entry name" value="Type I PLP-dependent aspartate aminotransferase-like (Major domain)"/>
    <property type="match status" value="1"/>
</dbReference>
<dbReference type="GO" id="GO:0006567">
    <property type="term" value="P:L-threonine catabolic process"/>
    <property type="evidence" value="ECO:0007669"/>
    <property type="project" value="TreeGrafter"/>
</dbReference>
<comment type="caution">
    <text evidence="5">The sequence shown here is derived from an EMBL/GenBank/DDBJ whole genome shotgun (WGS) entry which is preliminary data.</text>
</comment>
<evidence type="ECO:0000313" key="6">
    <source>
        <dbReference type="Proteomes" id="UP000320781"/>
    </source>
</evidence>
<dbReference type="InterPro" id="IPR015424">
    <property type="entry name" value="PyrdxlP-dep_Trfase"/>
</dbReference>
<protein>
    <submittedName>
        <fullName evidence="5">Threonine aldolase</fullName>
    </submittedName>
</protein>
<evidence type="ECO:0000259" key="4">
    <source>
        <dbReference type="Pfam" id="PF01212"/>
    </source>
</evidence>
<proteinExistence type="inferred from homology"/>
<dbReference type="InterPro" id="IPR015421">
    <property type="entry name" value="PyrdxlP-dep_Trfase_major"/>
</dbReference>
<feature type="domain" description="Aromatic amino acid beta-eliminating lyase/threonine aldolase" evidence="4">
    <location>
        <begin position="3"/>
        <end position="41"/>
    </location>
</feature>
<evidence type="ECO:0000313" key="5">
    <source>
        <dbReference type="EMBL" id="TES85725.1"/>
    </source>
</evidence>
<dbReference type="EMBL" id="SOKU01000180">
    <property type="protein sequence ID" value="TES85725.1"/>
    <property type="molecule type" value="Genomic_DNA"/>
</dbReference>
<dbReference type="InterPro" id="IPR001597">
    <property type="entry name" value="ArAA_b-elim_lyase/Thr_aldolase"/>
</dbReference>
<dbReference type="GO" id="GO:0008732">
    <property type="term" value="F:L-allo-threonine aldolase activity"/>
    <property type="evidence" value="ECO:0007669"/>
    <property type="project" value="TreeGrafter"/>
</dbReference>
<evidence type="ECO:0000256" key="1">
    <source>
        <dbReference type="ARBA" id="ARBA00001933"/>
    </source>
</evidence>
<evidence type="ECO:0000256" key="2">
    <source>
        <dbReference type="ARBA" id="ARBA00006966"/>
    </source>
</evidence>
<feature type="non-terminal residue" evidence="5">
    <location>
        <position position="41"/>
    </location>
</feature>
<keyword evidence="3" id="KW-0663">Pyridoxal phosphate</keyword>
<dbReference type="SUPFAM" id="SSF53383">
    <property type="entry name" value="PLP-dependent transferases"/>
    <property type="match status" value="1"/>
</dbReference>
<dbReference type="Proteomes" id="UP000320781">
    <property type="component" value="Unassembled WGS sequence"/>
</dbReference>
<comment type="cofactor">
    <cofactor evidence="1">
        <name>pyridoxal 5'-phosphate</name>
        <dbReference type="ChEBI" id="CHEBI:597326"/>
    </cofactor>
</comment>
<gene>
    <name evidence="5" type="ORF">E3J95_03795</name>
</gene>
<dbReference type="PANTHER" id="PTHR48097">
    <property type="entry name" value="L-THREONINE ALDOLASE-RELATED"/>
    <property type="match status" value="1"/>
</dbReference>
<dbReference type="AlphaFoldDB" id="A0A523QJ86"/>
<dbReference type="PANTHER" id="PTHR48097:SF9">
    <property type="entry name" value="L-THREONINE ALDOLASE"/>
    <property type="match status" value="1"/>
</dbReference>
<accession>A0A523QJ86</accession>
<reference evidence="5 6" key="1">
    <citation type="submission" date="2019-03" db="EMBL/GenBank/DDBJ databases">
        <title>Metabolic potential of uncultured bacteria and archaea associated with petroleum seepage in deep-sea sediments.</title>
        <authorList>
            <person name="Dong X."/>
            <person name="Hubert C."/>
        </authorList>
    </citation>
    <scope>NUCLEOTIDE SEQUENCE [LARGE SCALE GENOMIC DNA]</scope>
    <source>
        <strain evidence="5">E44_bin92</strain>
    </source>
</reference>
<name>A0A523QJ86_UNCAE</name>
<sequence>MIDLRSDTITKPTRGMLETMFKAEVGDDVYGEDPTTNYLEE</sequence>
<organism evidence="5 6">
    <name type="scientific">Aerophobetes bacterium</name>
    <dbReference type="NCBI Taxonomy" id="2030807"/>
    <lineage>
        <taxon>Bacteria</taxon>
        <taxon>Candidatus Aerophobota</taxon>
    </lineage>
</organism>